<feature type="transmembrane region" description="Helical" evidence="4">
    <location>
        <begin position="107"/>
        <end position="127"/>
    </location>
</feature>
<evidence type="ECO:0000256" key="3">
    <source>
        <dbReference type="SAM" id="MobiDB-lite"/>
    </source>
</evidence>
<keyword evidence="4" id="KW-0812">Transmembrane</keyword>
<gene>
    <name evidence="7" type="ORF">GCM10017786_08930</name>
</gene>
<evidence type="ECO:0000259" key="5">
    <source>
        <dbReference type="SMART" id="SM00862"/>
    </source>
</evidence>
<dbReference type="InterPro" id="IPR036779">
    <property type="entry name" value="LysM_dom_sf"/>
</dbReference>
<name>A0ABQ3IJ02_9PSEU</name>
<dbReference type="Gene3D" id="1.25.40.10">
    <property type="entry name" value="Tetratricopeptide repeat domain"/>
    <property type="match status" value="1"/>
</dbReference>
<dbReference type="SMART" id="SM01043">
    <property type="entry name" value="BTAD"/>
    <property type="match status" value="1"/>
</dbReference>
<feature type="compositionally biased region" description="Low complexity" evidence="3">
    <location>
        <begin position="229"/>
        <end position="247"/>
    </location>
</feature>
<feature type="domain" description="Bacterial transcriptional activator" evidence="6">
    <location>
        <begin position="726"/>
        <end position="865"/>
    </location>
</feature>
<feature type="compositionally biased region" description="Polar residues" evidence="3">
    <location>
        <begin position="598"/>
        <end position="611"/>
    </location>
</feature>
<keyword evidence="2" id="KW-0238">DNA-binding</keyword>
<evidence type="ECO:0000256" key="4">
    <source>
        <dbReference type="SAM" id="Phobius"/>
    </source>
</evidence>
<evidence type="ECO:0000259" key="6">
    <source>
        <dbReference type="SMART" id="SM01043"/>
    </source>
</evidence>
<comment type="similarity">
    <text evidence="1">Belongs to the AfsR/DnrI/RedD regulatory family.</text>
</comment>
<dbReference type="SMART" id="SM00862">
    <property type="entry name" value="Trans_reg_C"/>
    <property type="match status" value="1"/>
</dbReference>
<feature type="region of interest" description="Disordered" evidence="3">
    <location>
        <begin position="229"/>
        <end position="273"/>
    </location>
</feature>
<dbReference type="InterPro" id="IPR005158">
    <property type="entry name" value="BTAD"/>
</dbReference>
<dbReference type="Proteomes" id="UP000605897">
    <property type="component" value="Unassembled WGS sequence"/>
</dbReference>
<feature type="region of interest" description="Disordered" evidence="3">
    <location>
        <begin position="592"/>
        <end position="611"/>
    </location>
</feature>
<sequence length="883" mass="94392">MRRAGHGVVVAARLLRGLLAAVILVALLGGLPWALIRFIGWPLPDHLPTLADIEGVLLGPMTTNFLLDFLACLSWVVWALFTVDVARCAIEVARDMRVPGVIAAGPLRHVTGALIGAILIAIVGHRVGHGLTAGTSSSTEVVTTSVVRLVDHEHGSADGIVAARSVVAMAPDPVTGVHDSLWRIAQRTLGDGNRWPEIFDLNRGKRQPNGGVFDRPSLIFPGEEFRLPADATAPPEITPPTTAAPAEQPTPPTPEPPPAEDTSPPRPGASGEAGFRWGEELFVGLGLASAVSAALLIARRRHRRRYRPGSGDRTDLPVAPVVYQLRLAHLRATEDEPNTTYGEPPTASEPPLAQDSTLPVGVRDGREVALDLASVHGLGLIGEGAPAAARALLVAAAATHSGAGVICPVEDADALLGHRTDQSKLPAGVQLVANVEGALDALEAETLARARQTPNAQAEPWPPVLLVARAPERHRQRLQAVLDNGSCFGVTGLLLGQWPAGVTAYVRAEGTVSATNPGPGERLRGMRMFRLGDDHLADLLALLRQTETPDESDRHNTPDELEPGLELRAGQSARDQSDAGLEILRGTADLADPLVPIPSQQRPSPTGNQQDALAPLRATVLGPVRVWWRPRPAQAAESVENEVTSAFQPRVRELLVFLSLHPDGVSREALIAALWPAGPPEKTTNALNTSLSRLRRAIGAATDGALSDVVVTGEGRYRLDPGLVEVDYHRFAAAVAARRAATNQQDRIDANRRAVESYAGPLADGMSTEWIETARESIRRDAIDAVAALARALVDEDPQQTLDLLEIARAFDPHNELIYRDIMRLQERLGQLDAIPRTLTLLTTRLAEVDDQPSPQTVSLAERLQRRHDLQTDAAGHGYSKAG</sequence>
<dbReference type="InterPro" id="IPR011990">
    <property type="entry name" value="TPR-like_helical_dom_sf"/>
</dbReference>
<keyword evidence="4" id="KW-0472">Membrane</keyword>
<dbReference type="Gene3D" id="3.10.350.10">
    <property type="entry name" value="LysM domain"/>
    <property type="match status" value="1"/>
</dbReference>
<evidence type="ECO:0000313" key="7">
    <source>
        <dbReference type="EMBL" id="GHE80882.1"/>
    </source>
</evidence>
<dbReference type="InterPro" id="IPR036388">
    <property type="entry name" value="WH-like_DNA-bd_sf"/>
</dbReference>
<evidence type="ECO:0008006" key="9">
    <source>
        <dbReference type="Google" id="ProtNLM"/>
    </source>
</evidence>
<proteinExistence type="inferred from homology"/>
<comment type="caution">
    <text evidence="7">The sequence shown here is derived from an EMBL/GenBank/DDBJ whole genome shotgun (WGS) entry which is preliminary data.</text>
</comment>
<feature type="region of interest" description="Disordered" evidence="3">
    <location>
        <begin position="332"/>
        <end position="358"/>
    </location>
</feature>
<dbReference type="SUPFAM" id="SSF48452">
    <property type="entry name" value="TPR-like"/>
    <property type="match status" value="1"/>
</dbReference>
<evidence type="ECO:0000313" key="8">
    <source>
        <dbReference type="Proteomes" id="UP000605897"/>
    </source>
</evidence>
<dbReference type="EMBL" id="BNAU01000001">
    <property type="protein sequence ID" value="GHE80882.1"/>
    <property type="molecule type" value="Genomic_DNA"/>
</dbReference>
<accession>A0ABQ3IJ02</accession>
<evidence type="ECO:0000256" key="1">
    <source>
        <dbReference type="ARBA" id="ARBA00005820"/>
    </source>
</evidence>
<keyword evidence="8" id="KW-1185">Reference proteome</keyword>
<feature type="region of interest" description="Disordered" evidence="3">
    <location>
        <begin position="546"/>
        <end position="573"/>
    </location>
</feature>
<dbReference type="PANTHER" id="PTHR35807">
    <property type="entry name" value="TRANSCRIPTIONAL REGULATOR REDD-RELATED"/>
    <property type="match status" value="1"/>
</dbReference>
<dbReference type="InterPro" id="IPR001867">
    <property type="entry name" value="OmpR/PhoB-type_DNA-bd"/>
</dbReference>
<dbReference type="InterPro" id="IPR016032">
    <property type="entry name" value="Sig_transdc_resp-reg_C-effctor"/>
</dbReference>
<keyword evidence="4" id="KW-1133">Transmembrane helix</keyword>
<protein>
    <recommendedName>
        <fullName evidence="9">Transcriptional regulator</fullName>
    </recommendedName>
</protein>
<dbReference type="InterPro" id="IPR051677">
    <property type="entry name" value="AfsR-DnrI-RedD_regulator"/>
</dbReference>
<feature type="compositionally biased region" description="Pro residues" evidence="3">
    <location>
        <begin position="248"/>
        <end position="267"/>
    </location>
</feature>
<dbReference type="SUPFAM" id="SSF46894">
    <property type="entry name" value="C-terminal effector domain of the bipartite response regulators"/>
    <property type="match status" value="1"/>
</dbReference>
<organism evidence="7 8">
    <name type="scientific">Amycolatopsis deserti</name>
    <dbReference type="NCBI Taxonomy" id="185696"/>
    <lineage>
        <taxon>Bacteria</taxon>
        <taxon>Bacillati</taxon>
        <taxon>Actinomycetota</taxon>
        <taxon>Actinomycetes</taxon>
        <taxon>Pseudonocardiales</taxon>
        <taxon>Pseudonocardiaceae</taxon>
        <taxon>Amycolatopsis</taxon>
    </lineage>
</organism>
<evidence type="ECO:0000256" key="2">
    <source>
        <dbReference type="ARBA" id="ARBA00023125"/>
    </source>
</evidence>
<dbReference type="Gene3D" id="1.10.10.10">
    <property type="entry name" value="Winged helix-like DNA-binding domain superfamily/Winged helix DNA-binding domain"/>
    <property type="match status" value="1"/>
</dbReference>
<feature type="domain" description="OmpR/PhoB-type" evidence="5">
    <location>
        <begin position="641"/>
        <end position="719"/>
    </location>
</feature>
<feature type="transmembrane region" description="Helical" evidence="4">
    <location>
        <begin position="12"/>
        <end position="36"/>
    </location>
</feature>
<reference evidence="8" key="1">
    <citation type="journal article" date="2019" name="Int. J. Syst. Evol. Microbiol.">
        <title>The Global Catalogue of Microorganisms (GCM) 10K type strain sequencing project: providing services to taxonomists for standard genome sequencing and annotation.</title>
        <authorList>
            <consortium name="The Broad Institute Genomics Platform"/>
            <consortium name="The Broad Institute Genome Sequencing Center for Infectious Disease"/>
            <person name="Wu L."/>
            <person name="Ma J."/>
        </authorList>
    </citation>
    <scope>NUCLEOTIDE SEQUENCE [LARGE SCALE GENOMIC DNA]</scope>
    <source>
        <strain evidence="8">CGMCC 4.7677</strain>
    </source>
</reference>
<feature type="transmembrane region" description="Helical" evidence="4">
    <location>
        <begin position="65"/>
        <end position="86"/>
    </location>
</feature>